<organism evidence="2 3">
    <name type="scientific">Paraperlucidibaca baekdonensis</name>
    <dbReference type="NCBI Taxonomy" id="748120"/>
    <lineage>
        <taxon>Bacteria</taxon>
        <taxon>Pseudomonadati</taxon>
        <taxon>Pseudomonadota</taxon>
        <taxon>Gammaproteobacteria</taxon>
        <taxon>Moraxellales</taxon>
        <taxon>Moraxellaceae</taxon>
        <taxon>Paraperlucidibaca</taxon>
    </lineage>
</organism>
<protein>
    <submittedName>
        <fullName evidence="2">Uncharacterized protein</fullName>
    </submittedName>
</protein>
<feature type="signal peptide" evidence="1">
    <location>
        <begin position="1"/>
        <end position="17"/>
    </location>
</feature>
<dbReference type="OrthoDB" id="9982264at2"/>
<feature type="chain" id="PRO_5017562408" evidence="1">
    <location>
        <begin position="18"/>
        <end position="82"/>
    </location>
</feature>
<proteinExistence type="predicted"/>
<comment type="caution">
    <text evidence="2">The sequence shown here is derived from an EMBL/GenBank/DDBJ whole genome shotgun (WGS) entry which is preliminary data.</text>
</comment>
<dbReference type="AlphaFoldDB" id="A0A3E0H5N4"/>
<accession>A0A3E0H5N4</accession>
<evidence type="ECO:0000313" key="3">
    <source>
        <dbReference type="Proteomes" id="UP000256774"/>
    </source>
</evidence>
<dbReference type="RefSeq" id="WP_116208373.1">
    <property type="nucleotide sequence ID" value="NZ_QUNR01000003.1"/>
</dbReference>
<dbReference type="Proteomes" id="UP000256774">
    <property type="component" value="Unassembled WGS sequence"/>
</dbReference>
<reference evidence="2 3" key="1">
    <citation type="submission" date="2018-08" db="EMBL/GenBank/DDBJ databases">
        <title>Genomic Encyclopedia of Type Strains, Phase IV (KMG-IV): sequencing the most valuable type-strain genomes for metagenomic binning, comparative biology and taxonomic classification.</title>
        <authorList>
            <person name="Goeker M."/>
        </authorList>
    </citation>
    <scope>NUCLEOTIDE SEQUENCE [LARGE SCALE GENOMIC DNA]</scope>
    <source>
        <strain evidence="2 3">DSM 26022</strain>
    </source>
</reference>
<evidence type="ECO:0000256" key="1">
    <source>
        <dbReference type="SAM" id="SignalP"/>
    </source>
</evidence>
<dbReference type="EMBL" id="QUNR01000003">
    <property type="protein sequence ID" value="REH37762.1"/>
    <property type="molecule type" value="Genomic_DNA"/>
</dbReference>
<keyword evidence="3" id="KW-1185">Reference proteome</keyword>
<keyword evidence="1" id="KW-0732">Signal</keyword>
<evidence type="ECO:0000313" key="2">
    <source>
        <dbReference type="EMBL" id="REH37762.1"/>
    </source>
</evidence>
<gene>
    <name evidence="2" type="ORF">DFR26_1545</name>
</gene>
<name>A0A3E0H5N4_9GAMM</name>
<sequence length="82" mass="8714">MKILLLALSLIATPVFAAEYVASGDWAPTRQTACQQATELAAARTPQTVLSSSCICDKGDRRYSCLATVEVSDAPIADHSSR</sequence>